<gene>
    <name evidence="2" type="ORF">CRP01_13500</name>
</gene>
<dbReference type="Pfam" id="PF15892">
    <property type="entry name" value="BNR_4"/>
    <property type="match status" value="1"/>
</dbReference>
<feature type="signal peptide" evidence="1">
    <location>
        <begin position="1"/>
        <end position="28"/>
    </location>
</feature>
<dbReference type="OrthoDB" id="6381507at2"/>
<dbReference type="CDD" id="cd15482">
    <property type="entry name" value="Sialidase_non-viral"/>
    <property type="match status" value="1"/>
</dbReference>
<keyword evidence="3" id="KW-1185">Reference proteome</keyword>
<dbReference type="PROSITE" id="PS51257">
    <property type="entry name" value="PROKAR_LIPOPROTEIN"/>
    <property type="match status" value="1"/>
</dbReference>
<comment type="caution">
    <text evidence="2">The sequence shown here is derived from an EMBL/GenBank/DDBJ whole genome shotgun (WGS) entry which is preliminary data.</text>
</comment>
<sequence>MNRNLLVLCLPCLAVLALSSCSPKIAQSAYLTDDGAWCWFSDPRAIIHDEEVITGWVKADGTIEAASLNLDNNKITTKDLYPDLQSDDHDNPAFVETAEGNIIATYTTHSGPDGFFINTTSKGGDVSSFSKAEQIYLLDSTQLEEFPKVHVTYANPYRLEAEDGRLYCFGRWTGYKPNVMWSDDDGESWTKSKVFITNYPFDPNNRPYAKYYSDGKSRIHIIFTDGHPRVEPTNSVYYAYYENGAFYRADGTQIADMNTIPFEPKDATVIYQSTETEGRAWIADVAADEQGNPVILYTRSPSETDHRYWYAKYDGRKWFNTEMVAAGKWFPQTQEGKTEREPHYFGNLTVNPNNTNVVYLSREINDVFEIERWETKNNGLTWKSQAITKDSQLDNIRPYIPRNGDGDTEIVLWMENEKYIHYTNYKTAIRYYRHK</sequence>
<evidence type="ECO:0000313" key="3">
    <source>
        <dbReference type="Proteomes" id="UP000223913"/>
    </source>
</evidence>
<protein>
    <recommendedName>
        <fullName evidence="4">BNR repeat-containing family member</fullName>
    </recommendedName>
</protein>
<dbReference type="Gene3D" id="2.130.10.10">
    <property type="entry name" value="YVTN repeat-like/Quinoprotein amine dehydrogenase"/>
    <property type="match status" value="1"/>
</dbReference>
<evidence type="ECO:0008006" key="4">
    <source>
        <dbReference type="Google" id="ProtNLM"/>
    </source>
</evidence>
<dbReference type="RefSeq" id="WP_099150576.1">
    <property type="nucleotide sequence ID" value="NZ_PDUD01000019.1"/>
</dbReference>
<dbReference type="EMBL" id="PDUD01000019">
    <property type="protein sequence ID" value="PHN05983.1"/>
    <property type="molecule type" value="Genomic_DNA"/>
</dbReference>
<dbReference type="AlphaFoldDB" id="A0A2D0NDY9"/>
<evidence type="ECO:0000313" key="2">
    <source>
        <dbReference type="EMBL" id="PHN05983.1"/>
    </source>
</evidence>
<accession>A0A2D0NDY9</accession>
<dbReference type="SUPFAM" id="SSF50939">
    <property type="entry name" value="Sialidases"/>
    <property type="match status" value="1"/>
</dbReference>
<proteinExistence type="predicted"/>
<name>A0A2D0NDY9_FLAN2</name>
<reference evidence="2 3" key="1">
    <citation type="submission" date="2017-10" db="EMBL/GenBank/DDBJ databases">
        <title>The draft genome sequence of Lewinella nigricans NBRC 102662.</title>
        <authorList>
            <person name="Wang K."/>
        </authorList>
    </citation>
    <scope>NUCLEOTIDE SEQUENCE [LARGE SCALE GENOMIC DNA]</scope>
    <source>
        <strain evidence="2 3">NBRC 102662</strain>
    </source>
</reference>
<feature type="chain" id="PRO_5012203672" description="BNR repeat-containing family member" evidence="1">
    <location>
        <begin position="29"/>
        <end position="435"/>
    </location>
</feature>
<dbReference type="InterPro" id="IPR015943">
    <property type="entry name" value="WD40/YVTN_repeat-like_dom_sf"/>
</dbReference>
<keyword evidence="1" id="KW-0732">Signal</keyword>
<evidence type="ECO:0000256" key="1">
    <source>
        <dbReference type="SAM" id="SignalP"/>
    </source>
</evidence>
<dbReference type="Proteomes" id="UP000223913">
    <property type="component" value="Unassembled WGS sequence"/>
</dbReference>
<organism evidence="2 3">
    <name type="scientific">Flavilitoribacter nigricans (strain ATCC 23147 / DSM 23189 / NBRC 102662 / NCIMB 1420 / SS-2)</name>
    <name type="common">Lewinella nigricans</name>
    <dbReference type="NCBI Taxonomy" id="1122177"/>
    <lineage>
        <taxon>Bacteria</taxon>
        <taxon>Pseudomonadati</taxon>
        <taxon>Bacteroidota</taxon>
        <taxon>Saprospiria</taxon>
        <taxon>Saprospirales</taxon>
        <taxon>Lewinellaceae</taxon>
        <taxon>Flavilitoribacter</taxon>
    </lineage>
</organism>
<dbReference type="InterPro" id="IPR036278">
    <property type="entry name" value="Sialidase_sf"/>
</dbReference>